<keyword evidence="6 9" id="KW-1133">Transmembrane helix</keyword>
<evidence type="ECO:0000256" key="6">
    <source>
        <dbReference type="ARBA" id="ARBA00022989"/>
    </source>
</evidence>
<dbReference type="Pfam" id="PF02416">
    <property type="entry name" value="TatA_B_E"/>
    <property type="match status" value="1"/>
</dbReference>
<evidence type="ECO:0000256" key="3">
    <source>
        <dbReference type="ARBA" id="ARBA00022475"/>
    </source>
</evidence>
<dbReference type="PANTHER" id="PTHR42982">
    <property type="entry name" value="SEC-INDEPENDENT PROTEIN TRANSLOCASE PROTEIN TATA"/>
    <property type="match status" value="1"/>
</dbReference>
<dbReference type="KEGG" id="tsc:TSC_c22890"/>
<dbReference type="GO" id="GO:0008320">
    <property type="term" value="F:protein transmembrane transporter activity"/>
    <property type="evidence" value="ECO:0007669"/>
    <property type="project" value="UniProtKB-UniRule"/>
</dbReference>
<reference evidence="12" key="1">
    <citation type="submission" date="2010-03" db="EMBL/GenBank/DDBJ databases">
        <title>The genome sequence of Thermus scotoductus SA-01.</title>
        <authorList>
            <person name="Gounder K."/>
            <person name="Liesegang H."/>
            <person name="Brzuszkiewicz E."/>
            <person name="Wollherr A."/>
            <person name="Daniel R."/>
            <person name="Gottschalk G."/>
            <person name="van Heerden E."/>
            <person name="Litthauer D."/>
        </authorList>
    </citation>
    <scope>NUCLEOTIDE SEQUENCE [LARGE SCALE GENOMIC DNA]</scope>
    <source>
        <strain evidence="12">ATCC 700910 / SA-01</strain>
    </source>
</reference>
<keyword evidence="2 9" id="KW-0813">Transport</keyword>
<comment type="function">
    <text evidence="9">Part of the twin-arginine translocation (Tat) system that transports large folded proteins containing a characteristic twin-arginine motif in their signal peptide across membranes. TatA could form the protein-conducting channel of the Tat system.</text>
</comment>
<evidence type="ECO:0000256" key="7">
    <source>
        <dbReference type="ARBA" id="ARBA00023010"/>
    </source>
</evidence>
<accession>E8PPP3</accession>
<dbReference type="NCBIfam" id="TIGR01411">
    <property type="entry name" value="tatAE"/>
    <property type="match status" value="1"/>
</dbReference>
<feature type="compositionally biased region" description="Basic and acidic residues" evidence="10">
    <location>
        <begin position="50"/>
        <end position="72"/>
    </location>
</feature>
<gene>
    <name evidence="9" type="primary">tatA</name>
    <name evidence="11" type="ordered locus">TSC_c22890</name>
</gene>
<dbReference type="GO" id="GO:0033281">
    <property type="term" value="C:TAT protein transport complex"/>
    <property type="evidence" value="ECO:0007669"/>
    <property type="project" value="UniProtKB-UniRule"/>
</dbReference>
<feature type="region of interest" description="Disordered" evidence="10">
    <location>
        <begin position="50"/>
        <end position="91"/>
    </location>
</feature>
<evidence type="ECO:0000256" key="1">
    <source>
        <dbReference type="ARBA" id="ARBA00004162"/>
    </source>
</evidence>
<dbReference type="InterPro" id="IPR006312">
    <property type="entry name" value="TatA/E"/>
</dbReference>
<dbReference type="HAMAP" id="MF_00236">
    <property type="entry name" value="TatA_E"/>
    <property type="match status" value="1"/>
</dbReference>
<dbReference type="InterPro" id="IPR003369">
    <property type="entry name" value="TatA/B/E"/>
</dbReference>
<dbReference type="AlphaFoldDB" id="E8PPP3"/>
<organism evidence="11 12">
    <name type="scientific">Thermus scotoductus (strain ATCC 700910 / SA-01)</name>
    <dbReference type="NCBI Taxonomy" id="743525"/>
    <lineage>
        <taxon>Bacteria</taxon>
        <taxon>Thermotogati</taxon>
        <taxon>Deinococcota</taxon>
        <taxon>Deinococci</taxon>
        <taxon>Thermales</taxon>
        <taxon>Thermaceae</taxon>
        <taxon>Thermus</taxon>
    </lineage>
</organism>
<reference evidence="11 12" key="2">
    <citation type="journal article" date="2011" name="BMC Genomics">
        <title>Sequence of the hyperplastic genome of the naturally competent Thermus scotoductus SA-01.</title>
        <authorList>
            <person name="Gounder K."/>
            <person name="Brzuszkiewicz E."/>
            <person name="Liesegang H."/>
            <person name="Wollherr A."/>
            <person name="Daniel R."/>
            <person name="Gottschalk G."/>
            <person name="Reva O."/>
            <person name="Kumwenda B."/>
            <person name="Srivastava M."/>
            <person name="Bricio C."/>
            <person name="Berenguer J."/>
            <person name="van Heerden E."/>
            <person name="Litthauer D."/>
        </authorList>
    </citation>
    <scope>NUCLEOTIDE SEQUENCE [LARGE SCALE GENOMIC DNA]</scope>
    <source>
        <strain evidence="12">ATCC 700910 / SA-01</strain>
    </source>
</reference>
<protein>
    <recommendedName>
        <fullName evidence="9">Sec-independent protein translocase protein TatA</fullName>
    </recommendedName>
</protein>
<evidence type="ECO:0000256" key="8">
    <source>
        <dbReference type="ARBA" id="ARBA00023136"/>
    </source>
</evidence>
<evidence type="ECO:0000313" key="12">
    <source>
        <dbReference type="Proteomes" id="UP000008087"/>
    </source>
</evidence>
<comment type="similarity">
    <text evidence="9">Belongs to the TatA/E family.</text>
</comment>
<evidence type="ECO:0000256" key="5">
    <source>
        <dbReference type="ARBA" id="ARBA00022927"/>
    </source>
</evidence>
<dbReference type="RefSeq" id="WP_015718151.1">
    <property type="nucleotide sequence ID" value="NC_014974.1"/>
</dbReference>
<dbReference type="EMBL" id="CP001962">
    <property type="protein sequence ID" value="ADW22891.1"/>
    <property type="molecule type" value="Genomic_DNA"/>
</dbReference>
<sequence length="91" mass="10107">MNLGMPEILVILVVALLIFGPKKLPELGRSLGQSIREFKRGAQEIREELEKSVDVREEKGPEGARLAREKPVSEASSKAPEVSEPQEERKA</sequence>
<keyword evidence="4 9" id="KW-0812">Transmembrane</keyword>
<evidence type="ECO:0000256" key="4">
    <source>
        <dbReference type="ARBA" id="ARBA00022692"/>
    </source>
</evidence>
<dbReference type="eggNOG" id="COG1826">
    <property type="taxonomic scope" value="Bacteria"/>
</dbReference>
<keyword evidence="7 9" id="KW-0811">Translocation</keyword>
<dbReference type="Gene3D" id="1.20.5.3310">
    <property type="match status" value="1"/>
</dbReference>
<evidence type="ECO:0000256" key="9">
    <source>
        <dbReference type="HAMAP-Rule" id="MF_00236"/>
    </source>
</evidence>
<proteinExistence type="inferred from homology"/>
<dbReference type="Proteomes" id="UP000008087">
    <property type="component" value="Chromosome"/>
</dbReference>
<evidence type="ECO:0000256" key="2">
    <source>
        <dbReference type="ARBA" id="ARBA00022448"/>
    </source>
</evidence>
<dbReference type="NCBIfam" id="NF011430">
    <property type="entry name" value="PRK14861.1"/>
    <property type="match status" value="1"/>
</dbReference>
<dbReference type="GO" id="GO:0043953">
    <property type="term" value="P:protein transport by the Tat complex"/>
    <property type="evidence" value="ECO:0007669"/>
    <property type="project" value="UniProtKB-UniRule"/>
</dbReference>
<comment type="subcellular location">
    <subcellularLocation>
        <location evidence="1 9">Cell membrane</location>
        <topology evidence="1 9">Single-pass membrane protein</topology>
    </subcellularLocation>
</comment>
<evidence type="ECO:0000256" key="10">
    <source>
        <dbReference type="SAM" id="MobiDB-lite"/>
    </source>
</evidence>
<name>E8PPP3_THESS</name>
<comment type="subunit">
    <text evidence="9">Forms a complex with TatC.</text>
</comment>
<dbReference type="NCBIfam" id="NF011429">
    <property type="entry name" value="PRK14857.1"/>
    <property type="match status" value="1"/>
</dbReference>
<evidence type="ECO:0000313" key="11">
    <source>
        <dbReference type="EMBL" id="ADW22891.1"/>
    </source>
</evidence>
<keyword evidence="3 9" id="KW-1003">Cell membrane</keyword>
<keyword evidence="5 9" id="KW-0653">Protein transport</keyword>
<dbReference type="PANTHER" id="PTHR42982:SF1">
    <property type="entry name" value="SEC-INDEPENDENT PROTEIN TRANSLOCASE PROTEIN TATA"/>
    <property type="match status" value="1"/>
</dbReference>
<dbReference type="STRING" id="743525.TSC_c22890"/>
<dbReference type="HOGENOM" id="CLU_086034_1_5_0"/>
<keyword evidence="8 9" id="KW-0472">Membrane</keyword>